<dbReference type="EMBL" id="LAZR01001057">
    <property type="protein sequence ID" value="KKN51571.1"/>
    <property type="molecule type" value="Genomic_DNA"/>
</dbReference>
<evidence type="ECO:0000313" key="1">
    <source>
        <dbReference type="EMBL" id="KKN51571.1"/>
    </source>
</evidence>
<comment type="caution">
    <text evidence="1">The sequence shown here is derived from an EMBL/GenBank/DDBJ whole genome shotgun (WGS) entry which is preliminary data.</text>
</comment>
<sequence length="208" mass="23136">MSSSISLPTLDPPKRCPAPGKCHCLARAIADPEPEEPESIWCMGLRKDDQFPGKERPIQSVPSDTIVSCNLIGSHSDQAGAHTTIMNIPDLHLILEVWMQALDKIGLLRQVFVAAVMSNKDKQLAEMFEKGLPVVTMDSVMTKVGCNCEVLYKSFDYDPLPEGIERLMAYHDSLGHLPVVRHQKRVGNEWLPSGAEAAEYQRIRGEEE</sequence>
<proteinExistence type="predicted"/>
<organism evidence="1">
    <name type="scientific">marine sediment metagenome</name>
    <dbReference type="NCBI Taxonomy" id="412755"/>
    <lineage>
        <taxon>unclassified sequences</taxon>
        <taxon>metagenomes</taxon>
        <taxon>ecological metagenomes</taxon>
    </lineage>
</organism>
<reference evidence="1" key="1">
    <citation type="journal article" date="2015" name="Nature">
        <title>Complex archaea that bridge the gap between prokaryotes and eukaryotes.</title>
        <authorList>
            <person name="Spang A."/>
            <person name="Saw J.H."/>
            <person name="Jorgensen S.L."/>
            <person name="Zaremba-Niedzwiedzka K."/>
            <person name="Martijn J."/>
            <person name="Lind A.E."/>
            <person name="van Eijk R."/>
            <person name="Schleper C."/>
            <person name="Guy L."/>
            <person name="Ettema T.J."/>
        </authorList>
    </citation>
    <scope>NUCLEOTIDE SEQUENCE</scope>
</reference>
<protein>
    <submittedName>
        <fullName evidence="1">Uncharacterized protein</fullName>
    </submittedName>
</protein>
<name>A0A0F9TR23_9ZZZZ</name>
<gene>
    <name evidence="1" type="ORF">LCGC14_0621130</name>
</gene>
<accession>A0A0F9TR23</accession>
<dbReference type="AlphaFoldDB" id="A0A0F9TR23"/>